<evidence type="ECO:0000259" key="2">
    <source>
        <dbReference type="Pfam" id="PF10441"/>
    </source>
</evidence>
<evidence type="ECO:0000313" key="3">
    <source>
        <dbReference type="EMBL" id="URE05691.1"/>
    </source>
</evidence>
<protein>
    <submittedName>
        <fullName evidence="3">Urb2/Npa2 family</fullName>
    </submittedName>
</protein>
<sequence length="886" mass="99145">MANAVPILSENPGTSKRKRSHVYPSEPQEQDGGGGVGEPSTELKKKKITDQRGAWANLDLILSLQVKDTPIQRKIEIVFDYVSLIGDGDDQGAEVVGIPRLVSFLIDWIQLHLISFESSKRNAEFCDSCLDYRCWAVLRFCLQKSSVGVSLNLLRAVTRVLHHALLRFDGDSSLLKVESDELFKHVFECLSLLLLSNSRVFYKAGVELWVSCAAEAVNLVLKVFMNDELGSSSAGILTSLSSLLLEDFAGFLRFHPNPRNVFHAFVDRLLEPLLELLVLLQLRVNERKCQKAHNLLRIVKEVLSNGVFHPVHINGLLCLKSSNAEDGRRLKGINESYHRHFFRRLEKMIAEKKAVSLGGFGYLLCLFINEVRSKKTASLASKVNNASGRRTEIPEKAEETSKPFFGVFTQFLEPLVLECKRCAELDLSLDKEILEISSPVYAPLVYVFHAMAIQRLNDLDRMLKAYEFLQEDSQLNQVPLENLDMQKLSKQLNRLIATSRKEAVKLTKFLSGYLPLLASEGKCICSQSFKTGEVKTLPPGAVREPCIGETLCNKVDMHQIALELIRDSALYEQAVLSKHLTSKLCHVLKKSFTFLINHDSTSGKDMYSLSEWSEILTTLIQGPVVDMGGGHALPTSLSASNLVHSDISSTIPSGRQSDYATYILNLERKFIGRPVKLHLRTAIQAIERALIGTPQGCHMVYEVRTGDFDGGTVSPNVAGGIDCLDLVLEYVSVSIKLPIRANEVEQCVAVLQDSVITLLNCLETFGTNSHGRKGYFTWDVQEAVKCASFLRRIYEEIRQQKDALGRHSIYFLSSYINVYSGFGPFQTGIKREIDEALRPGIYSLIDICTASDIQQLHTVLDESSCRSTLSTLLHDYQLNFQYEGKV</sequence>
<dbReference type="GO" id="GO:0005730">
    <property type="term" value="C:nucleolus"/>
    <property type="evidence" value="ECO:0007669"/>
    <property type="project" value="TreeGrafter"/>
</dbReference>
<dbReference type="InterPro" id="IPR052609">
    <property type="entry name" value="Ribosome_Biogenesis_Reg"/>
</dbReference>
<dbReference type="PANTHER" id="PTHR15682:SF2">
    <property type="entry name" value="UNHEALTHY RIBOSOME BIOGENESIS PROTEIN 2 HOMOLOG"/>
    <property type="match status" value="1"/>
</dbReference>
<organism evidence="3 4">
    <name type="scientific">Musa troglodytarum</name>
    <name type="common">fe'i banana</name>
    <dbReference type="NCBI Taxonomy" id="320322"/>
    <lineage>
        <taxon>Eukaryota</taxon>
        <taxon>Viridiplantae</taxon>
        <taxon>Streptophyta</taxon>
        <taxon>Embryophyta</taxon>
        <taxon>Tracheophyta</taxon>
        <taxon>Spermatophyta</taxon>
        <taxon>Magnoliopsida</taxon>
        <taxon>Liliopsida</taxon>
        <taxon>Zingiberales</taxon>
        <taxon>Musaceae</taxon>
        <taxon>Musa</taxon>
    </lineage>
</organism>
<feature type="region of interest" description="Disordered" evidence="1">
    <location>
        <begin position="1"/>
        <end position="42"/>
    </location>
</feature>
<dbReference type="InterPro" id="IPR018849">
    <property type="entry name" value="Urb2/Npa2_C"/>
</dbReference>
<dbReference type="Proteomes" id="UP001055439">
    <property type="component" value="Chromosome 5"/>
</dbReference>
<keyword evidence="4" id="KW-1185">Reference proteome</keyword>
<proteinExistence type="predicted"/>
<dbReference type="Pfam" id="PF10441">
    <property type="entry name" value="Urb2"/>
    <property type="match status" value="1"/>
</dbReference>
<dbReference type="GO" id="GO:0042254">
    <property type="term" value="P:ribosome biogenesis"/>
    <property type="evidence" value="ECO:0007669"/>
    <property type="project" value="TreeGrafter"/>
</dbReference>
<dbReference type="EMBL" id="CP097507">
    <property type="protein sequence ID" value="URE05691.1"/>
    <property type="molecule type" value="Genomic_DNA"/>
</dbReference>
<evidence type="ECO:0000256" key="1">
    <source>
        <dbReference type="SAM" id="MobiDB-lite"/>
    </source>
</evidence>
<evidence type="ECO:0000313" key="4">
    <source>
        <dbReference type="Proteomes" id="UP001055439"/>
    </source>
</evidence>
<name>A0A9E7K5U1_9LILI</name>
<feature type="domain" description="Nucleolar 27S pre-rRNA processing Urb2/Npa2 C-terminal" evidence="2">
    <location>
        <begin position="740"/>
        <end position="885"/>
    </location>
</feature>
<dbReference type="OrthoDB" id="160374at2759"/>
<accession>A0A9E7K5U1</accession>
<dbReference type="PANTHER" id="PTHR15682">
    <property type="entry name" value="UNHEALTHY RIBOSOME BIOGENESIS PROTEIN 2 HOMOLOG"/>
    <property type="match status" value="1"/>
</dbReference>
<reference evidence="3" key="1">
    <citation type="submission" date="2022-05" db="EMBL/GenBank/DDBJ databases">
        <title>The Musa troglodytarum L. genome provides insights into the mechanism of non-climacteric behaviour and enrichment of carotenoids.</title>
        <authorList>
            <person name="Wang J."/>
        </authorList>
    </citation>
    <scope>NUCLEOTIDE SEQUENCE</scope>
    <source>
        <tissue evidence="3">Leaf</tissue>
    </source>
</reference>
<gene>
    <name evidence="3" type="ORF">MUK42_20344</name>
</gene>
<dbReference type="AlphaFoldDB" id="A0A9E7K5U1"/>